<evidence type="ECO:0000313" key="2">
    <source>
        <dbReference type="EMBL" id="KTB47126.1"/>
    </source>
</evidence>
<dbReference type="AlphaFoldDB" id="A0A0W0GF04"/>
<comment type="caution">
    <text evidence="2">The sequence shown here is derived from an EMBL/GenBank/DDBJ whole genome shotgun (WGS) entry which is preliminary data.</text>
</comment>
<dbReference type="Proteomes" id="UP000054988">
    <property type="component" value="Unassembled WGS sequence"/>
</dbReference>
<feature type="region of interest" description="Disordered" evidence="1">
    <location>
        <begin position="20"/>
        <end position="89"/>
    </location>
</feature>
<evidence type="ECO:0000313" key="3">
    <source>
        <dbReference type="Proteomes" id="UP000054988"/>
    </source>
</evidence>
<reference evidence="2 3" key="1">
    <citation type="submission" date="2015-12" db="EMBL/GenBank/DDBJ databases">
        <title>Draft genome sequence of Moniliophthora roreri, the causal agent of frosty pod rot of cacao.</title>
        <authorList>
            <person name="Aime M.C."/>
            <person name="Diaz-Valderrama J.R."/>
            <person name="Kijpornyongpan T."/>
            <person name="Phillips-Mora W."/>
        </authorList>
    </citation>
    <scope>NUCLEOTIDE SEQUENCE [LARGE SCALE GENOMIC DNA]</scope>
    <source>
        <strain evidence="2 3">MCA 2952</strain>
    </source>
</reference>
<protein>
    <submittedName>
        <fullName evidence="2">Uncharacterized protein</fullName>
    </submittedName>
</protein>
<dbReference type="EMBL" id="LATX01000127">
    <property type="protein sequence ID" value="KTB47126.1"/>
    <property type="molecule type" value="Genomic_DNA"/>
</dbReference>
<evidence type="ECO:0000256" key="1">
    <source>
        <dbReference type="SAM" id="MobiDB-lite"/>
    </source>
</evidence>
<feature type="compositionally biased region" description="Polar residues" evidence="1">
    <location>
        <begin position="20"/>
        <end position="63"/>
    </location>
</feature>
<organism evidence="2 3">
    <name type="scientific">Moniliophthora roreri</name>
    <name type="common">Frosty pod rot fungus</name>
    <name type="synonym">Monilia roreri</name>
    <dbReference type="NCBI Taxonomy" id="221103"/>
    <lineage>
        <taxon>Eukaryota</taxon>
        <taxon>Fungi</taxon>
        <taxon>Dikarya</taxon>
        <taxon>Basidiomycota</taxon>
        <taxon>Agaricomycotina</taxon>
        <taxon>Agaricomycetes</taxon>
        <taxon>Agaricomycetidae</taxon>
        <taxon>Agaricales</taxon>
        <taxon>Marasmiineae</taxon>
        <taxon>Marasmiaceae</taxon>
        <taxon>Moniliophthora</taxon>
    </lineage>
</organism>
<feature type="compositionally biased region" description="Acidic residues" evidence="1">
    <location>
        <begin position="156"/>
        <end position="176"/>
    </location>
</feature>
<proteinExistence type="predicted"/>
<sequence>MALVSWITGIRPAQGYQTFQKQNNHPFQPNGGHQSSSNQVYHHPNSGNPSHASYKQGGNNQQHKSMDQKKKPGNQKSNQTKKSYKGKKQNTFIAAFDEGEEVTNMAFTTAIDEERGTTSDDEDTPDVEALSLASGRCSSAPPHYINNLLFSSPITDDNEEESLGEEDMDDKEDELESSDKSFYTVLQGDEDKENTPPEPVEAVTLPMNSTGYYPQLNPPSYMETSIYSGAGPITLVPMFPDPAVPNNFSLHALRGHHSIPLTHSTPHIVIPNPLFTWINSLDEFLAQFPDEFVKLGMIKMQYIVNKAREVGLLDEPCIQSIFALCSNQCKLCKHKIEPWSQHLGMGVYAVIQEKPDGARYWTYCTPLEYLFNDIPQPVDALLHVLGLDEQFMTDELILMELHHHPEAKCLSSCPICSNYLCQGKYHGGGLYNLGQTVVTDSDEQLQPLPIIGNPVDLTIVYKDRIPEFYTELPEPLKLFIDS</sequence>
<name>A0A0W0GF04_MONRR</name>
<feature type="region of interest" description="Disordered" evidence="1">
    <location>
        <begin position="155"/>
        <end position="178"/>
    </location>
</feature>
<accession>A0A0W0GF04</accession>
<gene>
    <name evidence="2" type="ORF">WG66_293</name>
</gene>